<organism evidence="1">
    <name type="scientific">uncultured Frankineae bacterium</name>
    <dbReference type="NCBI Taxonomy" id="437475"/>
    <lineage>
        <taxon>Bacteria</taxon>
        <taxon>Bacillati</taxon>
        <taxon>Actinomycetota</taxon>
        <taxon>Actinomycetes</taxon>
        <taxon>Frankiales</taxon>
        <taxon>environmental samples</taxon>
    </lineage>
</organism>
<dbReference type="AlphaFoldDB" id="A0A6J4LTS2"/>
<sequence>MVEQIDVVHDYLRLGLAFDRLVRGFVDAWTGPPALRAQVESGPVPRAAELRARAAELLAELPSAGLAPARTRWLAAQLTGLECSARVLDGRAVPYLDQVQAYFQVRPELGDEATYADAHAELAELLPGDGPLVERYTAYREGQAVPPHLLPHAVREMSTLLRERTRAGFALPDEEVVDYEIVTDKPWGGFNYYRGGFRSTVAVNADLPVGLGVLPWLVAHESYPGHHTERCRKQVAQADLPEYDLWLVNTPENLLAEGLADLGLVGLDLLDWGPVVAELYADLGIAYDGERGQRIARAVAPLGAVRQDAALLLHDRGASAEQAQAHLVRWALQSPERAARTVSFLTDPLWRAYMTTYVEGGRLLSGWLDARPPAMRVGERFVRLLDEQLTPAELAAEI</sequence>
<evidence type="ECO:0008006" key="2">
    <source>
        <dbReference type="Google" id="ProtNLM"/>
    </source>
</evidence>
<protein>
    <recommendedName>
        <fullName evidence="2">DUF885 domain-containing protein</fullName>
    </recommendedName>
</protein>
<name>A0A6J4LTS2_9ACTN</name>
<proteinExistence type="predicted"/>
<accession>A0A6J4LTS2</accession>
<gene>
    <name evidence="1" type="ORF">AVDCRST_MAG07-2392</name>
</gene>
<dbReference type="EMBL" id="CADCUB010000117">
    <property type="protein sequence ID" value="CAA9341422.1"/>
    <property type="molecule type" value="Genomic_DNA"/>
</dbReference>
<reference evidence="1" key="1">
    <citation type="submission" date="2020-02" db="EMBL/GenBank/DDBJ databases">
        <authorList>
            <person name="Meier V. D."/>
        </authorList>
    </citation>
    <scope>NUCLEOTIDE SEQUENCE</scope>
    <source>
        <strain evidence="1">AVDCRST_MAG07</strain>
    </source>
</reference>
<evidence type="ECO:0000313" key="1">
    <source>
        <dbReference type="EMBL" id="CAA9341422.1"/>
    </source>
</evidence>